<gene>
    <name evidence="1" type="ORF">DWW18_00095</name>
</gene>
<dbReference type="RefSeq" id="WP_118258254.1">
    <property type="nucleotide sequence ID" value="NZ_CALBWO010000038.1"/>
</dbReference>
<proteinExistence type="predicted"/>
<evidence type="ECO:0000313" key="2">
    <source>
        <dbReference type="Proteomes" id="UP000283589"/>
    </source>
</evidence>
<dbReference type="EMBL" id="QRZA01000001">
    <property type="protein sequence ID" value="RGV36640.1"/>
    <property type="molecule type" value="Genomic_DNA"/>
</dbReference>
<dbReference type="PROSITE" id="PS51257">
    <property type="entry name" value="PROKAR_LIPOPROTEIN"/>
    <property type="match status" value="1"/>
</dbReference>
<comment type="caution">
    <text evidence="1">The sequence shown here is derived from an EMBL/GenBank/DDBJ whole genome shotgun (WGS) entry which is preliminary data.</text>
</comment>
<accession>A0A412X6W6</accession>
<reference evidence="1 2" key="1">
    <citation type="submission" date="2018-08" db="EMBL/GenBank/DDBJ databases">
        <title>A genome reference for cultivated species of the human gut microbiota.</title>
        <authorList>
            <person name="Zou Y."/>
            <person name="Xue W."/>
            <person name="Luo G."/>
        </authorList>
    </citation>
    <scope>NUCLEOTIDE SEQUENCE [LARGE SCALE GENOMIC DNA]</scope>
    <source>
        <strain evidence="1 2">AF14-49</strain>
    </source>
</reference>
<evidence type="ECO:0000313" key="1">
    <source>
        <dbReference type="EMBL" id="RGV36640.1"/>
    </source>
</evidence>
<protein>
    <submittedName>
        <fullName evidence="1">Uncharacterized protein</fullName>
    </submittedName>
</protein>
<sequence>MKHIIYLLVCIMVTVSCTEESKYKTPDEFQYLQKKNAFRVIKISGTNNHWGEFTLTMEYDKEELSNITRTNATNDTVGGIGMIRSTSSITYELQDWIPSIDKDSIQRLETILNEKHGAGNYRLWDSLPKSVQAIERVTVYTNTNGSIKKLSVQSYHPNEKSEAVGEDFAYSYILATTTSSIYEYDVNSNIYINRIMYDVHDPVDKEVYERSLYKMETEYDGGKIKALVWFTAPGGTGFSEFDRYSYTYNGNQLSEIHGTDFTRTFTYSGNQVTVETNHSTVATYELDGDGNVVKMNDGEGNVYTIEYEPGHGNFSHVFVPVSEQMTNPFFIK</sequence>
<dbReference type="AlphaFoldDB" id="A0A412X6W6"/>
<name>A0A412X6W6_9BACT</name>
<organism evidence="1 2">
    <name type="scientific">Butyricimonas virosa</name>
    <dbReference type="NCBI Taxonomy" id="544645"/>
    <lineage>
        <taxon>Bacteria</taxon>
        <taxon>Pseudomonadati</taxon>
        <taxon>Bacteroidota</taxon>
        <taxon>Bacteroidia</taxon>
        <taxon>Bacteroidales</taxon>
        <taxon>Odoribacteraceae</taxon>
        <taxon>Butyricimonas</taxon>
    </lineage>
</organism>
<dbReference type="Proteomes" id="UP000283589">
    <property type="component" value="Unassembled WGS sequence"/>
</dbReference>